<keyword evidence="5 10" id="KW-1133">Transmembrane helix</keyword>
<evidence type="ECO:0000256" key="5">
    <source>
        <dbReference type="ARBA" id="ARBA00022989"/>
    </source>
</evidence>
<dbReference type="GO" id="GO:0016020">
    <property type="term" value="C:membrane"/>
    <property type="evidence" value="ECO:0007669"/>
    <property type="project" value="UniProtKB-SubCell"/>
</dbReference>
<feature type="transmembrane region" description="Helical" evidence="10">
    <location>
        <begin position="762"/>
        <end position="779"/>
    </location>
</feature>
<keyword evidence="15" id="KW-1185">Reference proteome</keyword>
<dbReference type="InterPro" id="IPR012932">
    <property type="entry name" value="VKOR"/>
</dbReference>
<feature type="domain" description="Vitamin K epoxide reductase" evidence="13">
    <location>
        <begin position="514"/>
        <end position="648"/>
    </location>
</feature>
<reference evidence="14 15" key="1">
    <citation type="submission" date="2015-11" db="EMBL/GenBank/DDBJ databases">
        <title>Genomic analysis of 38 Legionella species identifies large and diverse effector repertoires.</title>
        <authorList>
            <person name="Burstein D."/>
            <person name="Amaro F."/>
            <person name="Zusman T."/>
            <person name="Lifshitz Z."/>
            <person name="Cohen O."/>
            <person name="Gilbert J.A."/>
            <person name="Pupko T."/>
            <person name="Shuman H.A."/>
            <person name="Segal G."/>
        </authorList>
    </citation>
    <scope>NUCLEOTIDE SEQUENCE [LARGE SCALE GENOMIC DNA]</scope>
    <source>
        <strain evidence="14 15">Mt.St.Helens-9</strain>
    </source>
</reference>
<name>A0A0W0Z583_LEGSP</name>
<dbReference type="EMBL" id="LNYX01000013">
    <property type="protein sequence ID" value="KTD64327.1"/>
    <property type="molecule type" value="Genomic_DNA"/>
</dbReference>
<keyword evidence="7 10" id="KW-0472">Membrane</keyword>
<keyword evidence="3 10" id="KW-0812">Transmembrane</keyword>
<organism evidence="14 15">
    <name type="scientific">Legionella spiritensis</name>
    <dbReference type="NCBI Taxonomy" id="452"/>
    <lineage>
        <taxon>Bacteria</taxon>
        <taxon>Pseudomonadati</taxon>
        <taxon>Pseudomonadota</taxon>
        <taxon>Gammaproteobacteria</taxon>
        <taxon>Legionellales</taxon>
        <taxon>Legionellaceae</taxon>
        <taxon>Legionella</taxon>
    </lineage>
</organism>
<evidence type="ECO:0000313" key="15">
    <source>
        <dbReference type="Proteomes" id="UP000054877"/>
    </source>
</evidence>
<dbReference type="InterPro" id="IPR038354">
    <property type="entry name" value="VKOR_sf"/>
</dbReference>
<evidence type="ECO:0000256" key="6">
    <source>
        <dbReference type="ARBA" id="ARBA00023002"/>
    </source>
</evidence>
<dbReference type="GO" id="GO:0048038">
    <property type="term" value="F:quinone binding"/>
    <property type="evidence" value="ECO:0007669"/>
    <property type="project" value="UniProtKB-KW"/>
</dbReference>
<keyword evidence="4" id="KW-0874">Quinone</keyword>
<dbReference type="STRING" id="452.Lspi_1134"/>
<feature type="transmembrane region" description="Helical" evidence="10">
    <location>
        <begin position="627"/>
        <end position="649"/>
    </location>
</feature>
<feature type="transmembrane region" description="Helical" evidence="10">
    <location>
        <begin position="702"/>
        <end position="725"/>
    </location>
</feature>
<evidence type="ECO:0000256" key="9">
    <source>
        <dbReference type="ARBA" id="ARBA00023284"/>
    </source>
</evidence>
<evidence type="ECO:0000256" key="7">
    <source>
        <dbReference type="ARBA" id="ARBA00023136"/>
    </source>
</evidence>
<comment type="subcellular location">
    <subcellularLocation>
        <location evidence="1">Membrane</location>
        <topology evidence="1">Multi-pass membrane protein</topology>
    </subcellularLocation>
</comment>
<feature type="domain" description="NAD-dependent epimerase/dehydratase" evidence="11">
    <location>
        <begin position="10"/>
        <end position="237"/>
    </location>
</feature>
<feature type="domain" description="SPW repeat-containing integral membrane" evidence="12">
    <location>
        <begin position="386"/>
        <end position="478"/>
    </location>
</feature>
<feature type="transmembrane region" description="Helical" evidence="10">
    <location>
        <begin position="438"/>
        <end position="457"/>
    </location>
</feature>
<dbReference type="InterPro" id="IPR001509">
    <property type="entry name" value="Epimerase_deHydtase"/>
</dbReference>
<evidence type="ECO:0000256" key="8">
    <source>
        <dbReference type="ARBA" id="ARBA00023157"/>
    </source>
</evidence>
<feature type="transmembrane region" description="Helical" evidence="10">
    <location>
        <begin position="385"/>
        <end position="404"/>
    </location>
</feature>
<dbReference type="Gene3D" id="3.40.50.720">
    <property type="entry name" value="NAD(P)-binding Rossmann-like Domain"/>
    <property type="match status" value="1"/>
</dbReference>
<proteinExistence type="inferred from homology"/>
<evidence type="ECO:0000256" key="4">
    <source>
        <dbReference type="ARBA" id="ARBA00022719"/>
    </source>
</evidence>
<keyword evidence="8" id="KW-1015">Disulfide bond</keyword>
<sequence length="819" mass="91883">MNDSTEKPIVLITGSSGNLGHALTAALGERYQVVGFDVPETSCDIPFDLTSDLSVTQALDLFRERYKPESIAAVIHLAAYFDFSGEDSPLYDEVNVAGTRRLLDKLQEFAVERFIYSGTMLVHKPCEIGEKINESDPLAPKWAYPQSKAKTEAVIREHHGNIPYVILRLAGLYNETTCVPTLAHQIARSYERNIKSHLYSGNVKAGQSFIHQNDLIQLFKNAIQYRHNLAEGEIILAGEDQTVSYETLQTTITELLHDEESEIYTIPKPIAKTGAWIQEKSEPIIPDDFDQGEKPFIRPFMIDMASDHYALDISKAQKKLHWQPKHHILKTLPAIIKALKEDPKRWYDENGLTMPDWMQAITEENPETIRKKYEITFRKEHQQNLWAHFLNIGLGFWLITSPPTLGYQSFPLTISDVVSGIILVFLASLALSWRFAPVRWLCAGVGLWLVFAPLIFWAPTAGAYLNDTLVGSLVIGFSVLVRPDIGVAPHAAMTGSDIPSGWNFSPSSWTQRLPIIILAFIGLFISRYMAAYQLGHIDHVWEPFFTGHAEDAKNGTEEIITSYVSKLWPIPDAGLGAAVYILEILTGIIGGTNRWRTMPWLVLLFGIMIIPLGVVSITFIIIQPILLNTWCTLCLIAAVAMLLQVPYSFDEIVATSVFLWRRWKAGRPLLKILMTGDRDEESERNGMDDNFEQFPRAIIRLIVYKGITLPWNLVLSLAIGVWLMFSRLTINATDGLANANHLLGALIITITMVALAEVVRPARFINLIFAVLLCVTPFLYNADAIQATAGIACGVLLFLFTLPRGKIRDSYGEWDKAIF</sequence>
<dbReference type="AlphaFoldDB" id="A0A0W0Z583"/>
<feature type="transmembrane region" description="Helical" evidence="10">
    <location>
        <begin position="513"/>
        <end position="534"/>
    </location>
</feature>
<comment type="similarity">
    <text evidence="2">Belongs to the VKOR family.</text>
</comment>
<keyword evidence="6" id="KW-0560">Oxidoreductase</keyword>
<feature type="transmembrane region" description="Helical" evidence="10">
    <location>
        <begin position="410"/>
        <end position="431"/>
    </location>
</feature>
<dbReference type="CDD" id="cd12919">
    <property type="entry name" value="VKOR_2"/>
    <property type="match status" value="1"/>
</dbReference>
<evidence type="ECO:0000259" key="12">
    <source>
        <dbReference type="Pfam" id="PF03779"/>
    </source>
</evidence>
<dbReference type="InterPro" id="IPR036291">
    <property type="entry name" value="NAD(P)-bd_dom_sf"/>
</dbReference>
<protein>
    <submittedName>
        <fullName evidence="14">Vitamin K epoxide reductase family protein</fullName>
    </submittedName>
</protein>
<keyword evidence="9" id="KW-0676">Redox-active center</keyword>
<evidence type="ECO:0000256" key="2">
    <source>
        <dbReference type="ARBA" id="ARBA00006214"/>
    </source>
</evidence>
<dbReference type="PANTHER" id="PTHR43245">
    <property type="entry name" value="BIFUNCTIONAL POLYMYXIN RESISTANCE PROTEIN ARNA"/>
    <property type="match status" value="1"/>
</dbReference>
<evidence type="ECO:0000256" key="1">
    <source>
        <dbReference type="ARBA" id="ARBA00004141"/>
    </source>
</evidence>
<evidence type="ECO:0000259" key="13">
    <source>
        <dbReference type="Pfam" id="PF07884"/>
    </source>
</evidence>
<dbReference type="SUPFAM" id="SSF51735">
    <property type="entry name" value="NAD(P)-binding Rossmann-fold domains"/>
    <property type="match status" value="1"/>
</dbReference>
<dbReference type="OrthoDB" id="9814124at2"/>
<dbReference type="Pfam" id="PF03779">
    <property type="entry name" value="SPW"/>
    <property type="match status" value="1"/>
</dbReference>
<evidence type="ECO:0000313" key="14">
    <source>
        <dbReference type="EMBL" id="KTD64327.1"/>
    </source>
</evidence>
<comment type="caution">
    <text evidence="14">The sequence shown here is derived from an EMBL/GenBank/DDBJ whole genome shotgun (WGS) entry which is preliminary data.</text>
</comment>
<feature type="transmembrane region" description="Helical" evidence="10">
    <location>
        <begin position="785"/>
        <end position="802"/>
    </location>
</feature>
<dbReference type="RefSeq" id="WP_058483073.1">
    <property type="nucleotide sequence ID" value="NZ_CAAAII010000005.1"/>
</dbReference>
<dbReference type="InterPro" id="IPR005530">
    <property type="entry name" value="SPW"/>
</dbReference>
<accession>A0A0W0Z583</accession>
<evidence type="ECO:0000256" key="3">
    <source>
        <dbReference type="ARBA" id="ARBA00022692"/>
    </source>
</evidence>
<dbReference type="GO" id="GO:0016491">
    <property type="term" value="F:oxidoreductase activity"/>
    <property type="evidence" value="ECO:0007669"/>
    <property type="project" value="UniProtKB-KW"/>
</dbReference>
<evidence type="ECO:0000259" key="11">
    <source>
        <dbReference type="Pfam" id="PF01370"/>
    </source>
</evidence>
<dbReference type="Pfam" id="PF07884">
    <property type="entry name" value="VKOR"/>
    <property type="match status" value="1"/>
</dbReference>
<gene>
    <name evidence="14" type="ORF">Lspi_1134</name>
</gene>
<dbReference type="InterPro" id="IPR050177">
    <property type="entry name" value="Lipid_A_modif_metabolic_enz"/>
</dbReference>
<evidence type="ECO:0000256" key="10">
    <source>
        <dbReference type="SAM" id="Phobius"/>
    </source>
</evidence>
<feature type="transmembrane region" description="Helical" evidence="10">
    <location>
        <begin position="737"/>
        <end position="755"/>
    </location>
</feature>
<dbReference type="Gene3D" id="1.20.1440.130">
    <property type="entry name" value="VKOR domain"/>
    <property type="match status" value="1"/>
</dbReference>
<dbReference type="Pfam" id="PF01370">
    <property type="entry name" value="Epimerase"/>
    <property type="match status" value="1"/>
</dbReference>
<feature type="transmembrane region" description="Helical" evidence="10">
    <location>
        <begin position="600"/>
        <end position="621"/>
    </location>
</feature>
<dbReference type="Proteomes" id="UP000054877">
    <property type="component" value="Unassembled WGS sequence"/>
</dbReference>
<dbReference type="PATRIC" id="fig|452.5.peg.1258"/>